<organism evidence="10 11">
    <name type="scientific">Streptomyces chisholmiae</name>
    <dbReference type="NCBI Taxonomy" id="3075540"/>
    <lineage>
        <taxon>Bacteria</taxon>
        <taxon>Bacillati</taxon>
        <taxon>Actinomycetota</taxon>
        <taxon>Actinomycetes</taxon>
        <taxon>Kitasatosporales</taxon>
        <taxon>Streptomycetaceae</taxon>
        <taxon>Streptomyces</taxon>
    </lineage>
</organism>
<comment type="caution">
    <text evidence="10">The sequence shown here is derived from an EMBL/GenBank/DDBJ whole genome shotgun (WGS) entry which is preliminary data.</text>
</comment>
<comment type="subcellular location">
    <subcellularLocation>
        <location evidence="1">Cell inner membrane</location>
        <topology evidence="1">Multi-pass membrane protein</topology>
    </subcellularLocation>
    <subcellularLocation>
        <location evidence="8">Cell membrane</location>
        <topology evidence="8">Multi-pass membrane protein</topology>
    </subcellularLocation>
</comment>
<protein>
    <submittedName>
        <fullName evidence="10">ABC transporter permease subunit</fullName>
    </submittedName>
</protein>
<feature type="domain" description="ABC transmembrane type-1" evidence="9">
    <location>
        <begin position="69"/>
        <end position="259"/>
    </location>
</feature>
<evidence type="ECO:0000256" key="8">
    <source>
        <dbReference type="RuleBase" id="RU363032"/>
    </source>
</evidence>
<keyword evidence="11" id="KW-1185">Reference proteome</keyword>
<evidence type="ECO:0000256" key="3">
    <source>
        <dbReference type="ARBA" id="ARBA00022475"/>
    </source>
</evidence>
<evidence type="ECO:0000313" key="11">
    <source>
        <dbReference type="Proteomes" id="UP001183410"/>
    </source>
</evidence>
<keyword evidence="5 8" id="KW-0812">Transmembrane</keyword>
<dbReference type="Pfam" id="PF00528">
    <property type="entry name" value="BPD_transp_1"/>
    <property type="match status" value="1"/>
</dbReference>
<dbReference type="SUPFAM" id="SSF161098">
    <property type="entry name" value="MetI-like"/>
    <property type="match status" value="1"/>
</dbReference>
<evidence type="ECO:0000256" key="6">
    <source>
        <dbReference type="ARBA" id="ARBA00022989"/>
    </source>
</evidence>
<evidence type="ECO:0000256" key="1">
    <source>
        <dbReference type="ARBA" id="ARBA00004429"/>
    </source>
</evidence>
<name>A0ABU2JV50_9ACTN</name>
<dbReference type="PANTHER" id="PTHR43357:SF4">
    <property type="entry name" value="INNER MEMBRANE ABC TRANSPORTER PERMEASE PROTEIN YDCV"/>
    <property type="match status" value="1"/>
</dbReference>
<evidence type="ECO:0000256" key="5">
    <source>
        <dbReference type="ARBA" id="ARBA00022692"/>
    </source>
</evidence>
<dbReference type="InterPro" id="IPR035906">
    <property type="entry name" value="MetI-like_sf"/>
</dbReference>
<reference evidence="11" key="1">
    <citation type="submission" date="2023-07" db="EMBL/GenBank/DDBJ databases">
        <title>30 novel species of actinomycetes from the DSMZ collection.</title>
        <authorList>
            <person name="Nouioui I."/>
        </authorList>
    </citation>
    <scope>NUCLEOTIDE SEQUENCE [LARGE SCALE GENOMIC DNA]</scope>
    <source>
        <strain evidence="11">DSM 44915</strain>
    </source>
</reference>
<dbReference type="PROSITE" id="PS50928">
    <property type="entry name" value="ABC_TM1"/>
    <property type="match status" value="1"/>
</dbReference>
<accession>A0ABU2JV50</accession>
<evidence type="ECO:0000256" key="7">
    <source>
        <dbReference type="ARBA" id="ARBA00023136"/>
    </source>
</evidence>
<dbReference type="EMBL" id="JAVREO010000013">
    <property type="protein sequence ID" value="MDT0268844.1"/>
    <property type="molecule type" value="Genomic_DNA"/>
</dbReference>
<feature type="transmembrane region" description="Helical" evidence="8">
    <location>
        <begin position="104"/>
        <end position="128"/>
    </location>
</feature>
<feature type="transmembrane region" description="Helical" evidence="8">
    <location>
        <begin position="65"/>
        <end position="92"/>
    </location>
</feature>
<proteinExistence type="inferred from homology"/>
<feature type="transmembrane region" description="Helical" evidence="8">
    <location>
        <begin position="238"/>
        <end position="261"/>
    </location>
</feature>
<dbReference type="PANTHER" id="PTHR43357">
    <property type="entry name" value="INNER MEMBRANE ABC TRANSPORTER PERMEASE PROTEIN YDCV"/>
    <property type="match status" value="1"/>
</dbReference>
<evidence type="ECO:0000256" key="2">
    <source>
        <dbReference type="ARBA" id="ARBA00022448"/>
    </source>
</evidence>
<dbReference type="CDD" id="cd06261">
    <property type="entry name" value="TM_PBP2"/>
    <property type="match status" value="1"/>
</dbReference>
<sequence length="266" mass="27896">MRAGRVLDRALRGLGVTVTVLAVLFVLAPVVLTVVLSFANDPGISFPPESWGTDRWTDLVTSEKWLTALGLSVRLGVCSALLTLLVSVLALLAIHRSRLRFGELLEGVSLITLIIPVSAYAVAMYAVFAQYELLGTFHGLVVAHAMLSVPLVMLVGGAALRGVPVELELVAITLGASRVRAWVGVTLRLALPALAGGFVMAFQHSFEEAVLINFIGGPGLVTLPKAIFDSVQFGSDPVITAIAAAIVLVSSTVVAVPLALARGAKR</sequence>
<evidence type="ECO:0000259" key="9">
    <source>
        <dbReference type="PROSITE" id="PS50928"/>
    </source>
</evidence>
<keyword evidence="7 8" id="KW-0472">Membrane</keyword>
<evidence type="ECO:0000313" key="10">
    <source>
        <dbReference type="EMBL" id="MDT0268844.1"/>
    </source>
</evidence>
<keyword evidence="6 8" id="KW-1133">Transmembrane helix</keyword>
<dbReference type="Gene3D" id="1.10.3720.10">
    <property type="entry name" value="MetI-like"/>
    <property type="match status" value="1"/>
</dbReference>
<keyword evidence="2 8" id="KW-0813">Transport</keyword>
<dbReference type="InterPro" id="IPR000515">
    <property type="entry name" value="MetI-like"/>
</dbReference>
<feature type="transmembrane region" description="Helical" evidence="8">
    <location>
        <begin position="12"/>
        <end position="39"/>
    </location>
</feature>
<keyword evidence="3" id="KW-1003">Cell membrane</keyword>
<feature type="transmembrane region" description="Helical" evidence="8">
    <location>
        <begin position="181"/>
        <end position="202"/>
    </location>
</feature>
<keyword evidence="4" id="KW-0997">Cell inner membrane</keyword>
<gene>
    <name evidence="10" type="ORF">RM844_21380</name>
</gene>
<evidence type="ECO:0000256" key="4">
    <source>
        <dbReference type="ARBA" id="ARBA00022519"/>
    </source>
</evidence>
<comment type="similarity">
    <text evidence="8">Belongs to the binding-protein-dependent transport system permease family.</text>
</comment>
<dbReference type="Proteomes" id="UP001183410">
    <property type="component" value="Unassembled WGS sequence"/>
</dbReference>
<dbReference type="RefSeq" id="WP_311668932.1">
    <property type="nucleotide sequence ID" value="NZ_JAVREO010000013.1"/>
</dbReference>
<feature type="transmembrane region" description="Helical" evidence="8">
    <location>
        <begin position="140"/>
        <end position="160"/>
    </location>
</feature>